<feature type="region of interest" description="Disordered" evidence="1">
    <location>
        <begin position="113"/>
        <end position="156"/>
    </location>
</feature>
<feature type="compositionally biased region" description="Polar residues" evidence="1">
    <location>
        <begin position="113"/>
        <end position="124"/>
    </location>
</feature>
<reference evidence="2 3" key="1">
    <citation type="journal article" date="2021" name="Elife">
        <title>Chloroplast acquisition without the gene transfer in kleptoplastic sea slugs, Plakobranchus ocellatus.</title>
        <authorList>
            <person name="Maeda T."/>
            <person name="Takahashi S."/>
            <person name="Yoshida T."/>
            <person name="Shimamura S."/>
            <person name="Takaki Y."/>
            <person name="Nagai Y."/>
            <person name="Toyoda A."/>
            <person name="Suzuki Y."/>
            <person name="Arimoto A."/>
            <person name="Ishii H."/>
            <person name="Satoh N."/>
            <person name="Nishiyama T."/>
            <person name="Hasebe M."/>
            <person name="Maruyama T."/>
            <person name="Minagawa J."/>
            <person name="Obokata J."/>
            <person name="Shigenobu S."/>
        </authorList>
    </citation>
    <scope>NUCLEOTIDE SEQUENCE [LARGE SCALE GENOMIC DNA]</scope>
</reference>
<keyword evidence="3" id="KW-1185">Reference proteome</keyword>
<comment type="caution">
    <text evidence="2">The sequence shown here is derived from an EMBL/GenBank/DDBJ whole genome shotgun (WGS) entry which is preliminary data.</text>
</comment>
<name>A0AAV4A9L9_9GAST</name>
<feature type="compositionally biased region" description="Basic residues" evidence="1">
    <location>
        <begin position="147"/>
        <end position="156"/>
    </location>
</feature>
<dbReference type="AlphaFoldDB" id="A0AAV4A9L9"/>
<gene>
    <name evidence="2" type="ORF">PoB_003137500</name>
</gene>
<evidence type="ECO:0000256" key="1">
    <source>
        <dbReference type="SAM" id="MobiDB-lite"/>
    </source>
</evidence>
<sequence length="156" mass="17441">MRAAPIRCDGSEDKPRNSIMLIAPPLSPWVESDRPWSSVRNVCIIAYDTGYKCCHTGVKDVNSIQCSSTVAKPRRSMKIEDKQLTSSSSSCGFFSRQLITKLQALTNSLLSQPLGSGKTSLAQSSHRHLRRRPPQQSDSASQSRRLPMLRRERRPS</sequence>
<protein>
    <submittedName>
        <fullName evidence="2">Uncharacterized protein</fullName>
    </submittedName>
</protein>
<dbReference type="EMBL" id="BLXT01003742">
    <property type="protein sequence ID" value="GFO04870.1"/>
    <property type="molecule type" value="Genomic_DNA"/>
</dbReference>
<proteinExistence type="predicted"/>
<accession>A0AAV4A9L9</accession>
<evidence type="ECO:0000313" key="3">
    <source>
        <dbReference type="Proteomes" id="UP000735302"/>
    </source>
</evidence>
<dbReference type="Proteomes" id="UP000735302">
    <property type="component" value="Unassembled WGS sequence"/>
</dbReference>
<feature type="compositionally biased region" description="Polar residues" evidence="1">
    <location>
        <begin position="134"/>
        <end position="143"/>
    </location>
</feature>
<evidence type="ECO:0000313" key="2">
    <source>
        <dbReference type="EMBL" id="GFO04870.1"/>
    </source>
</evidence>
<organism evidence="2 3">
    <name type="scientific">Plakobranchus ocellatus</name>
    <dbReference type="NCBI Taxonomy" id="259542"/>
    <lineage>
        <taxon>Eukaryota</taxon>
        <taxon>Metazoa</taxon>
        <taxon>Spiralia</taxon>
        <taxon>Lophotrochozoa</taxon>
        <taxon>Mollusca</taxon>
        <taxon>Gastropoda</taxon>
        <taxon>Heterobranchia</taxon>
        <taxon>Euthyneura</taxon>
        <taxon>Panpulmonata</taxon>
        <taxon>Sacoglossa</taxon>
        <taxon>Placobranchoidea</taxon>
        <taxon>Plakobranchidae</taxon>
        <taxon>Plakobranchus</taxon>
    </lineage>
</organism>